<dbReference type="AlphaFoldDB" id="A0A545TKA1"/>
<proteinExistence type="predicted"/>
<keyword evidence="4" id="KW-1185">Reference proteome</keyword>
<organism evidence="3 4">
    <name type="scientific">Exilibacterium tricleocarpae</name>
    <dbReference type="NCBI Taxonomy" id="2591008"/>
    <lineage>
        <taxon>Bacteria</taxon>
        <taxon>Pseudomonadati</taxon>
        <taxon>Pseudomonadota</taxon>
        <taxon>Gammaproteobacteria</taxon>
        <taxon>Cellvibrionales</taxon>
        <taxon>Cellvibrionaceae</taxon>
        <taxon>Exilibacterium</taxon>
    </lineage>
</organism>
<evidence type="ECO:0000313" key="3">
    <source>
        <dbReference type="EMBL" id="TQV77645.1"/>
    </source>
</evidence>
<dbReference type="OrthoDB" id="8523124at2"/>
<protein>
    <submittedName>
        <fullName evidence="3">Glycosyltransferase family 4 protein</fullName>
    </submittedName>
</protein>
<dbReference type="GO" id="GO:0016757">
    <property type="term" value="F:glycosyltransferase activity"/>
    <property type="evidence" value="ECO:0007669"/>
    <property type="project" value="InterPro"/>
</dbReference>
<keyword evidence="3" id="KW-0808">Transferase</keyword>
<dbReference type="Pfam" id="PF00534">
    <property type="entry name" value="Glycos_transf_1"/>
    <property type="match status" value="1"/>
</dbReference>
<dbReference type="InterPro" id="IPR001296">
    <property type="entry name" value="Glyco_trans_1"/>
</dbReference>
<evidence type="ECO:0000313" key="4">
    <source>
        <dbReference type="Proteomes" id="UP000319732"/>
    </source>
</evidence>
<feature type="domain" description="Glycosyl transferase family 1" evidence="1">
    <location>
        <begin position="185"/>
        <end position="314"/>
    </location>
</feature>
<dbReference type="PANTHER" id="PTHR12526:SF638">
    <property type="entry name" value="SPORE COAT PROTEIN SA"/>
    <property type="match status" value="1"/>
</dbReference>
<dbReference type="Proteomes" id="UP000319732">
    <property type="component" value="Unassembled WGS sequence"/>
</dbReference>
<dbReference type="SUPFAM" id="SSF53756">
    <property type="entry name" value="UDP-Glycosyltransferase/glycogen phosphorylase"/>
    <property type="match status" value="1"/>
</dbReference>
<name>A0A545TKA1_9GAMM</name>
<dbReference type="RefSeq" id="WP_142905128.1">
    <property type="nucleotide sequence ID" value="NZ_ML660095.1"/>
</dbReference>
<dbReference type="EMBL" id="VHSG01000014">
    <property type="protein sequence ID" value="TQV77645.1"/>
    <property type="molecule type" value="Genomic_DNA"/>
</dbReference>
<gene>
    <name evidence="3" type="ORF">FKG94_14975</name>
</gene>
<dbReference type="Gene3D" id="3.40.50.2000">
    <property type="entry name" value="Glycogen Phosphorylase B"/>
    <property type="match status" value="2"/>
</dbReference>
<feature type="domain" description="Glycosyltransferase subfamily 4-like N-terminal" evidence="2">
    <location>
        <begin position="13"/>
        <end position="166"/>
    </location>
</feature>
<dbReference type="PANTHER" id="PTHR12526">
    <property type="entry name" value="GLYCOSYLTRANSFERASE"/>
    <property type="match status" value="1"/>
</dbReference>
<dbReference type="InterPro" id="IPR028098">
    <property type="entry name" value="Glyco_trans_4-like_N"/>
</dbReference>
<accession>A0A545TKA1</accession>
<dbReference type="Pfam" id="PF13439">
    <property type="entry name" value="Glyco_transf_4"/>
    <property type="match status" value="1"/>
</dbReference>
<comment type="caution">
    <text evidence="3">The sequence shown here is derived from an EMBL/GenBank/DDBJ whole genome shotgun (WGS) entry which is preliminary data.</text>
</comment>
<dbReference type="GO" id="GO:1901135">
    <property type="term" value="P:carbohydrate derivative metabolic process"/>
    <property type="evidence" value="ECO:0007669"/>
    <property type="project" value="UniProtKB-ARBA"/>
</dbReference>
<evidence type="ECO:0000259" key="2">
    <source>
        <dbReference type="Pfam" id="PF13439"/>
    </source>
</evidence>
<evidence type="ECO:0000259" key="1">
    <source>
        <dbReference type="Pfam" id="PF00534"/>
    </source>
</evidence>
<dbReference type="CDD" id="cd03819">
    <property type="entry name" value="GT4_WavL-like"/>
    <property type="match status" value="1"/>
</dbReference>
<reference evidence="3 4" key="1">
    <citation type="submission" date="2019-06" db="EMBL/GenBank/DDBJ databases">
        <title>Whole genome sequence for Cellvibrionaceae sp. R142.</title>
        <authorList>
            <person name="Wang G."/>
        </authorList>
    </citation>
    <scope>NUCLEOTIDE SEQUENCE [LARGE SCALE GENOMIC DNA]</scope>
    <source>
        <strain evidence="3 4">R142</strain>
    </source>
</reference>
<sequence>MNVFQILPELNSGGVERGTVEFGRELVRRGHASTVVSAGGRQVARLEAEGSEHIQLPVHRKSLLSLQWVRPLRRLLVERKPDIVHVRSRVPAWLAWLAWRNMPAQARPHLVSTFHGMYSVNAYSAVMARGERIIAISAAVRDYIIENYPGADPETIRLIHRGVDAAEFCHGFMPSPQWREAFFQANPGLVNKRLLLMPGRLSRWKGQLDFIALMAELRRRGIVDIHGLVVGSSDGAKQQYERELRTAVQAGGLQDSVSFLGHRNDMKELYAIADIVYNLSNRPEPFGRTVTEALSIGTPVIAYDRGGPAEVLRDCFPPGLADPATLATVTMDVLSQAPAIALKQHYLLSTQVAKTIATYEELL</sequence>